<proteinExistence type="predicted"/>
<sequence>MVILRENQALLSKIATSDQHGENSPYFDGWKAYDQDPFHLTENPNGVIQMGLAENQLSLDLIEKWVAKHPKSSICTKDGISQFKEIANFQDYHGLYEFRKAIAKFMGKVRGNRVAFDPDRIVMGGGATGASESLMFCLADPGDGFLVPTPYYPAFGRDLRWRTRVQLLPIICNSSNDFKITKEALESAYENAIASNIKVKGLIITNPSNPLGTTMDKETLKTLMRFINEKNIHIVCDEIYAATIFNTPEFVSISEVLQEMEHDPMSLINPGLVHIIYSLSKDMGLPGFRVGILYSYNDNVVSSARKMSSFGLISSQTQYFLASILSDEEFVEGFLSESSKRLAKRHKTFTQGLEKEGITCLASNAGLFVWMDLHRLLKKPTFDEEMDLWRLIISDVKLNVSPGSSFQCVEPGWFRVCFANMDDQTAEIALKRIHAFVVKKGRRNERAPMNNKRSKSFQKNLRLSFSSRLYDETNMMSPRVMSPHSPFPRSPLVQAKT</sequence>
<gene>
    <name evidence="1" type="ORF">L1987_63076</name>
</gene>
<dbReference type="EMBL" id="CM042038">
    <property type="protein sequence ID" value="KAI3731884.1"/>
    <property type="molecule type" value="Genomic_DNA"/>
</dbReference>
<reference evidence="1 2" key="2">
    <citation type="journal article" date="2022" name="Mol. Ecol. Resour.">
        <title>The genomes of chicory, endive, great burdock and yacon provide insights into Asteraceae paleo-polyploidization history and plant inulin production.</title>
        <authorList>
            <person name="Fan W."/>
            <person name="Wang S."/>
            <person name="Wang H."/>
            <person name="Wang A."/>
            <person name="Jiang F."/>
            <person name="Liu H."/>
            <person name="Zhao H."/>
            <person name="Xu D."/>
            <person name="Zhang Y."/>
        </authorList>
    </citation>
    <scope>NUCLEOTIDE SEQUENCE [LARGE SCALE GENOMIC DNA]</scope>
    <source>
        <strain evidence="2">cv. Yunnan</strain>
        <tissue evidence="1">Leaves</tissue>
    </source>
</reference>
<evidence type="ECO:0000313" key="2">
    <source>
        <dbReference type="Proteomes" id="UP001056120"/>
    </source>
</evidence>
<organism evidence="1 2">
    <name type="scientific">Smallanthus sonchifolius</name>
    <dbReference type="NCBI Taxonomy" id="185202"/>
    <lineage>
        <taxon>Eukaryota</taxon>
        <taxon>Viridiplantae</taxon>
        <taxon>Streptophyta</taxon>
        <taxon>Embryophyta</taxon>
        <taxon>Tracheophyta</taxon>
        <taxon>Spermatophyta</taxon>
        <taxon>Magnoliopsida</taxon>
        <taxon>eudicotyledons</taxon>
        <taxon>Gunneridae</taxon>
        <taxon>Pentapetalae</taxon>
        <taxon>asterids</taxon>
        <taxon>campanulids</taxon>
        <taxon>Asterales</taxon>
        <taxon>Asteraceae</taxon>
        <taxon>Asteroideae</taxon>
        <taxon>Heliantheae alliance</taxon>
        <taxon>Millerieae</taxon>
        <taxon>Smallanthus</taxon>
    </lineage>
</organism>
<accession>A0ACB9CC74</accession>
<name>A0ACB9CC74_9ASTR</name>
<reference evidence="2" key="1">
    <citation type="journal article" date="2022" name="Mol. Ecol. Resour.">
        <title>The genomes of chicory, endive, great burdock and yacon provide insights into Asteraceae palaeo-polyploidization history and plant inulin production.</title>
        <authorList>
            <person name="Fan W."/>
            <person name="Wang S."/>
            <person name="Wang H."/>
            <person name="Wang A."/>
            <person name="Jiang F."/>
            <person name="Liu H."/>
            <person name="Zhao H."/>
            <person name="Xu D."/>
            <person name="Zhang Y."/>
        </authorList>
    </citation>
    <scope>NUCLEOTIDE SEQUENCE [LARGE SCALE GENOMIC DNA]</scope>
    <source>
        <strain evidence="2">cv. Yunnan</strain>
    </source>
</reference>
<evidence type="ECO:0000313" key="1">
    <source>
        <dbReference type="EMBL" id="KAI3731884.1"/>
    </source>
</evidence>
<keyword evidence="2" id="KW-1185">Reference proteome</keyword>
<comment type="caution">
    <text evidence="1">The sequence shown here is derived from an EMBL/GenBank/DDBJ whole genome shotgun (WGS) entry which is preliminary data.</text>
</comment>
<protein>
    <submittedName>
        <fullName evidence="1">Uncharacterized protein</fullName>
    </submittedName>
</protein>
<dbReference type="Proteomes" id="UP001056120">
    <property type="component" value="Linkage Group LG21"/>
</dbReference>